<dbReference type="SUPFAM" id="SSF49452">
    <property type="entry name" value="Starch-binding domain-like"/>
    <property type="match status" value="1"/>
</dbReference>
<dbReference type="PANTHER" id="PTHR48098">
    <property type="entry name" value="ENTEROCHELIN ESTERASE-RELATED"/>
    <property type="match status" value="1"/>
</dbReference>
<dbReference type="Proteomes" id="UP000007394">
    <property type="component" value="Chromosome"/>
</dbReference>
<organism evidence="2 3">
    <name type="scientific">Ignavibacterium album (strain DSM 19864 / JCM 16511 / NBRC 101810 / Mat9-16)</name>
    <dbReference type="NCBI Taxonomy" id="945713"/>
    <lineage>
        <taxon>Bacteria</taxon>
        <taxon>Pseudomonadati</taxon>
        <taxon>Ignavibacteriota</taxon>
        <taxon>Ignavibacteria</taxon>
        <taxon>Ignavibacteriales</taxon>
        <taxon>Ignavibacteriaceae</taxon>
        <taxon>Ignavibacterium</taxon>
    </lineage>
</organism>
<dbReference type="Pfam" id="PF00756">
    <property type="entry name" value="Esterase"/>
    <property type="match status" value="1"/>
</dbReference>
<sequence>MRKITLTILVSISFSLITFAQIKLTINVYADSLKENERLFIAGNHTQLGEWIPNRIFLERIDSVLWTKTFLFNKNEFLEFKFTKGDWCKEALADDKSVPANYKLTVVNDTVLTFRIHYWKDENKINIPDTITGKYTHIKNFDAKEIQDRDVIVWLPPDYDSSDSKRYPVLYMHDGQNVFNPATSTLGFDWRIDEIADSLISIGDVSSFIVVAIYNTGRRFFEYSNTDEGEKYMRFIVNELKPYIDKNFNTLSDRENTFVGGSSMGGLISFMLGWEYPEVFSRMICISPAFKIRDVDYVSVVKNYSGANKSLKIYIDNGGVGLEAELQPGIDEMLKVLNDLGYKLNEDIMWIKDNEAEHNEIAWSKRAPKFIKFLFDKN</sequence>
<dbReference type="InterPro" id="IPR013783">
    <property type="entry name" value="Ig-like_fold"/>
</dbReference>
<dbReference type="AlphaFoldDB" id="I0AKT7"/>
<accession>I0AKT7</accession>
<dbReference type="Gene3D" id="3.40.50.1820">
    <property type="entry name" value="alpha/beta hydrolase"/>
    <property type="match status" value="1"/>
</dbReference>
<name>I0AKT7_IGNAJ</name>
<gene>
    <name evidence="2" type="ordered locus">IALB_1888</name>
</gene>
<dbReference type="eggNOG" id="COG2382">
    <property type="taxonomic scope" value="Bacteria"/>
</dbReference>
<reference evidence="2 3" key="1">
    <citation type="journal article" date="2012" name="Front. Microbiol.">
        <title>Complete genome of Ignavibacterium album, a metabolically versatile, flagellated, facultative anaerobe from the phylum Chlorobi.</title>
        <authorList>
            <person name="Liu Z."/>
            <person name="Frigaard N.-U."/>
            <person name="Vogl K."/>
            <person name="Iino T."/>
            <person name="Ohkuma M."/>
            <person name="Overmann J."/>
            <person name="Bryant D.A."/>
        </authorList>
    </citation>
    <scope>NUCLEOTIDE SEQUENCE [LARGE SCALE GENOMIC DNA]</scope>
    <source>
        <strain evidence="3">DSM 19864 / JCM 16511 / NBRC 101810 / Mat9-16</strain>
    </source>
</reference>
<dbReference type="SMART" id="SM01065">
    <property type="entry name" value="CBM_2"/>
    <property type="match status" value="1"/>
</dbReference>
<dbReference type="RefSeq" id="WP_014560743.1">
    <property type="nucleotide sequence ID" value="NC_017464.1"/>
</dbReference>
<dbReference type="STRING" id="945713.IALB_1888"/>
<dbReference type="InterPro" id="IPR000801">
    <property type="entry name" value="Esterase-like"/>
</dbReference>
<dbReference type="EMBL" id="CP003418">
    <property type="protein sequence ID" value="AFH49594.1"/>
    <property type="molecule type" value="Genomic_DNA"/>
</dbReference>
<dbReference type="GO" id="GO:2001070">
    <property type="term" value="F:starch binding"/>
    <property type="evidence" value="ECO:0007669"/>
    <property type="project" value="InterPro"/>
</dbReference>
<dbReference type="GO" id="GO:0016787">
    <property type="term" value="F:hydrolase activity"/>
    <property type="evidence" value="ECO:0007669"/>
    <property type="project" value="UniProtKB-KW"/>
</dbReference>
<dbReference type="InterPro" id="IPR002044">
    <property type="entry name" value="CBM20"/>
</dbReference>
<keyword evidence="3" id="KW-1185">Reference proteome</keyword>
<protein>
    <submittedName>
        <fullName evidence="2">Putative hydrolase</fullName>
    </submittedName>
</protein>
<evidence type="ECO:0000259" key="1">
    <source>
        <dbReference type="PROSITE" id="PS51166"/>
    </source>
</evidence>
<evidence type="ECO:0000313" key="2">
    <source>
        <dbReference type="EMBL" id="AFH49594.1"/>
    </source>
</evidence>
<dbReference type="PANTHER" id="PTHR48098:SF6">
    <property type="entry name" value="FERRI-BACILLIBACTIN ESTERASE BESA"/>
    <property type="match status" value="1"/>
</dbReference>
<feature type="domain" description="CBM20" evidence="1">
    <location>
        <begin position="16"/>
        <end position="121"/>
    </location>
</feature>
<dbReference type="SUPFAM" id="SSF53474">
    <property type="entry name" value="alpha/beta-Hydrolases"/>
    <property type="match status" value="1"/>
</dbReference>
<dbReference type="InterPro" id="IPR029058">
    <property type="entry name" value="AB_hydrolase_fold"/>
</dbReference>
<dbReference type="KEGG" id="ial:IALB_1888"/>
<dbReference type="InterPro" id="IPR013784">
    <property type="entry name" value="Carb-bd-like_fold"/>
</dbReference>
<keyword evidence="2" id="KW-0378">Hydrolase</keyword>
<dbReference type="InterPro" id="IPR050583">
    <property type="entry name" value="Mycobacterial_A85_antigen"/>
</dbReference>
<proteinExistence type="predicted"/>
<dbReference type="Gene3D" id="2.60.40.10">
    <property type="entry name" value="Immunoglobulins"/>
    <property type="match status" value="1"/>
</dbReference>
<dbReference type="Pfam" id="PF00686">
    <property type="entry name" value="CBM_20"/>
    <property type="match status" value="1"/>
</dbReference>
<dbReference type="HOGENOM" id="CLU_039834_1_0_10"/>
<dbReference type="OrthoDB" id="9784036at2"/>
<evidence type="ECO:0000313" key="3">
    <source>
        <dbReference type="Proteomes" id="UP000007394"/>
    </source>
</evidence>
<dbReference type="PROSITE" id="PS51166">
    <property type="entry name" value="CBM20"/>
    <property type="match status" value="1"/>
</dbReference>
<dbReference type="PATRIC" id="fig|945713.3.peg.1894"/>